<dbReference type="SUPFAM" id="SSF49329">
    <property type="entry name" value="Cu,Zn superoxide dismutase-like"/>
    <property type="match status" value="1"/>
</dbReference>
<evidence type="ECO:0000256" key="3">
    <source>
        <dbReference type="SAM" id="SignalP"/>
    </source>
</evidence>
<keyword evidence="6" id="KW-1185">Reference proteome</keyword>
<reference evidence="5 6" key="1">
    <citation type="submission" date="2022-08" db="EMBL/GenBank/DDBJ databases">
        <title>Reclassification of Massilia species as members of the genera Telluria, Duganella, Pseudoduganella, Mokoshia gen. nov. and Zemynaea gen. nov. using orthogonal and non-orthogonal genome-based approaches.</title>
        <authorList>
            <person name="Bowman J.P."/>
        </authorList>
    </citation>
    <scope>NUCLEOTIDE SEQUENCE [LARGE SCALE GENOMIC DNA]</scope>
    <source>
        <strain evidence="5 6">JCM 31316</strain>
    </source>
</reference>
<dbReference type="EC" id="1.15.1.1" evidence="2"/>
<protein>
    <recommendedName>
        <fullName evidence="2">Superoxide dismutase [Cu-Zn]</fullName>
        <ecNumber evidence="2">1.15.1.1</ecNumber>
    </recommendedName>
</protein>
<evidence type="ECO:0000259" key="4">
    <source>
        <dbReference type="Pfam" id="PF00080"/>
    </source>
</evidence>
<accession>A0ABT1ZLT0</accession>
<dbReference type="Gene3D" id="2.60.40.200">
    <property type="entry name" value="Superoxide dismutase, copper/zinc binding domain"/>
    <property type="match status" value="1"/>
</dbReference>
<keyword evidence="3" id="KW-0732">Signal</keyword>
<evidence type="ECO:0000256" key="1">
    <source>
        <dbReference type="ARBA" id="ARBA00010457"/>
    </source>
</evidence>
<gene>
    <name evidence="5" type="primary">sodC</name>
    <name evidence="5" type="ORF">NX784_04605</name>
</gene>
<dbReference type="InterPro" id="IPR036423">
    <property type="entry name" value="SOD-like_Cu/Zn_dom_sf"/>
</dbReference>
<sequence>MTVKSLIAFACALAAAAGAHAAEHLQAPMTLVNADGTGKMIGHVTVAESPSGLVFTPSLTGLPPGAHGFHVHEMGTCGANEKDGKKVAAGAAGGHFDPAGAKHHAGPSGDGHLGDLPPLVVADNGRASTAVTAPRLTKLSEVKGKALMIHAGGDNFSDQPKPLGGGGERIACGVIQ</sequence>
<dbReference type="Proteomes" id="UP001204151">
    <property type="component" value="Unassembled WGS sequence"/>
</dbReference>
<comment type="similarity">
    <text evidence="1 2">Belongs to the Cu-Zn superoxide dismutase family.</text>
</comment>
<dbReference type="InterPro" id="IPR024134">
    <property type="entry name" value="SOD_Cu/Zn_/chaperone"/>
</dbReference>
<comment type="catalytic activity">
    <reaction evidence="2">
        <text>2 superoxide + 2 H(+) = H2O2 + O2</text>
        <dbReference type="Rhea" id="RHEA:20696"/>
        <dbReference type="ChEBI" id="CHEBI:15378"/>
        <dbReference type="ChEBI" id="CHEBI:15379"/>
        <dbReference type="ChEBI" id="CHEBI:16240"/>
        <dbReference type="ChEBI" id="CHEBI:18421"/>
        <dbReference type="EC" id="1.15.1.1"/>
    </reaction>
</comment>
<dbReference type="CDD" id="cd00305">
    <property type="entry name" value="Cu-Zn_Superoxide_Dismutase"/>
    <property type="match status" value="1"/>
</dbReference>
<dbReference type="GO" id="GO:0004784">
    <property type="term" value="F:superoxide dismutase activity"/>
    <property type="evidence" value="ECO:0007669"/>
    <property type="project" value="UniProtKB-EC"/>
</dbReference>
<dbReference type="PANTHER" id="PTHR10003">
    <property type="entry name" value="SUPEROXIDE DISMUTASE CU-ZN -RELATED"/>
    <property type="match status" value="1"/>
</dbReference>
<proteinExistence type="inferred from homology"/>
<feature type="chain" id="PRO_5045995912" description="Superoxide dismutase [Cu-Zn]" evidence="3">
    <location>
        <begin position="22"/>
        <end position="176"/>
    </location>
</feature>
<dbReference type="InterPro" id="IPR001424">
    <property type="entry name" value="SOD_Cu_Zn_dom"/>
</dbReference>
<keyword evidence="2 5" id="KW-0560">Oxidoreductase</keyword>
<dbReference type="EMBL" id="JANUGW010000003">
    <property type="protein sequence ID" value="MCS0580861.1"/>
    <property type="molecule type" value="Genomic_DNA"/>
</dbReference>
<dbReference type="PROSITE" id="PS00332">
    <property type="entry name" value="SOD_CU_ZN_2"/>
    <property type="match status" value="1"/>
</dbReference>
<comment type="function">
    <text evidence="2">Destroys radicals which are normally produced within the cells and which are toxic to biological systems.</text>
</comment>
<dbReference type="NCBIfam" id="NF007628">
    <property type="entry name" value="PRK10290.1"/>
    <property type="match status" value="1"/>
</dbReference>
<keyword evidence="2" id="KW-0186">Copper</keyword>
<feature type="signal peptide" evidence="3">
    <location>
        <begin position="1"/>
        <end position="21"/>
    </location>
</feature>
<organism evidence="5 6">
    <name type="scientific">Massilia pinisoli</name>
    <dbReference type="NCBI Taxonomy" id="1772194"/>
    <lineage>
        <taxon>Bacteria</taxon>
        <taxon>Pseudomonadati</taxon>
        <taxon>Pseudomonadota</taxon>
        <taxon>Betaproteobacteria</taxon>
        <taxon>Burkholderiales</taxon>
        <taxon>Oxalobacteraceae</taxon>
        <taxon>Telluria group</taxon>
        <taxon>Massilia</taxon>
    </lineage>
</organism>
<dbReference type="InterPro" id="IPR018152">
    <property type="entry name" value="SOD_Cu/Zn_BS"/>
</dbReference>
<evidence type="ECO:0000313" key="6">
    <source>
        <dbReference type="Proteomes" id="UP001204151"/>
    </source>
</evidence>
<feature type="domain" description="Superoxide dismutase copper/zinc binding" evidence="4">
    <location>
        <begin position="42"/>
        <end position="175"/>
    </location>
</feature>
<dbReference type="Pfam" id="PF00080">
    <property type="entry name" value="Sod_Cu"/>
    <property type="match status" value="1"/>
</dbReference>
<comment type="caution">
    <text evidence="5">The sequence shown here is derived from an EMBL/GenBank/DDBJ whole genome shotgun (WGS) entry which is preliminary data.</text>
</comment>
<keyword evidence="2" id="KW-0862">Zinc</keyword>
<name>A0ABT1ZLT0_9BURK</name>
<comment type="cofactor">
    <cofactor evidence="2">
        <name>Zn(2+)</name>
        <dbReference type="ChEBI" id="CHEBI:29105"/>
    </cofactor>
    <text evidence="2">Binds 1 zinc ion per subunit.</text>
</comment>
<evidence type="ECO:0000256" key="2">
    <source>
        <dbReference type="RuleBase" id="RU000393"/>
    </source>
</evidence>
<evidence type="ECO:0000313" key="5">
    <source>
        <dbReference type="EMBL" id="MCS0580861.1"/>
    </source>
</evidence>
<comment type="cofactor">
    <cofactor evidence="2">
        <name>Cu cation</name>
        <dbReference type="ChEBI" id="CHEBI:23378"/>
    </cofactor>
    <text evidence="2">Binds 1 copper ion per subunit.</text>
</comment>
<dbReference type="RefSeq" id="WP_258815518.1">
    <property type="nucleotide sequence ID" value="NZ_JANUGW010000003.1"/>
</dbReference>
<keyword evidence="2" id="KW-0479">Metal-binding</keyword>